<organism evidence="1 2">
    <name type="scientific">Psophocarpus tetragonolobus</name>
    <name type="common">Winged bean</name>
    <name type="synonym">Dolichos tetragonolobus</name>
    <dbReference type="NCBI Taxonomy" id="3891"/>
    <lineage>
        <taxon>Eukaryota</taxon>
        <taxon>Viridiplantae</taxon>
        <taxon>Streptophyta</taxon>
        <taxon>Embryophyta</taxon>
        <taxon>Tracheophyta</taxon>
        <taxon>Spermatophyta</taxon>
        <taxon>Magnoliopsida</taxon>
        <taxon>eudicotyledons</taxon>
        <taxon>Gunneridae</taxon>
        <taxon>Pentapetalae</taxon>
        <taxon>rosids</taxon>
        <taxon>fabids</taxon>
        <taxon>Fabales</taxon>
        <taxon>Fabaceae</taxon>
        <taxon>Papilionoideae</taxon>
        <taxon>50 kb inversion clade</taxon>
        <taxon>NPAAA clade</taxon>
        <taxon>indigoferoid/millettioid clade</taxon>
        <taxon>Phaseoleae</taxon>
        <taxon>Psophocarpus</taxon>
    </lineage>
</organism>
<gene>
    <name evidence="1" type="ORF">VNO78_22622</name>
</gene>
<evidence type="ECO:0000313" key="2">
    <source>
        <dbReference type="Proteomes" id="UP001386955"/>
    </source>
</evidence>
<accession>A0AAN9S570</accession>
<dbReference type="AlphaFoldDB" id="A0AAN9S570"/>
<sequence length="109" mass="11970">MKKVTLGCDHIFKSPQNPAPSPTLAKSSYPMTSSSNAISLACRFNFLIILILACNKCLESLRTYVPPTKPDLVGQTSASRKLLILTVYLAHVMLVRVKVQGMWSGEGKF</sequence>
<dbReference type="Proteomes" id="UP001386955">
    <property type="component" value="Unassembled WGS sequence"/>
</dbReference>
<reference evidence="1 2" key="1">
    <citation type="submission" date="2024-01" db="EMBL/GenBank/DDBJ databases">
        <title>The genomes of 5 underutilized Papilionoideae crops provide insights into root nodulation and disease resistanc.</title>
        <authorList>
            <person name="Jiang F."/>
        </authorList>
    </citation>
    <scope>NUCLEOTIDE SEQUENCE [LARGE SCALE GENOMIC DNA]</scope>
    <source>
        <strain evidence="1">DUOXIRENSHENG_FW03</strain>
        <tissue evidence="1">Leaves</tissue>
    </source>
</reference>
<dbReference type="EMBL" id="JAYMYS010000006">
    <property type="protein sequence ID" value="KAK7387828.1"/>
    <property type="molecule type" value="Genomic_DNA"/>
</dbReference>
<comment type="caution">
    <text evidence="1">The sequence shown here is derived from an EMBL/GenBank/DDBJ whole genome shotgun (WGS) entry which is preliminary data.</text>
</comment>
<proteinExistence type="predicted"/>
<name>A0AAN9S570_PSOTE</name>
<keyword evidence="2" id="KW-1185">Reference proteome</keyword>
<evidence type="ECO:0000313" key="1">
    <source>
        <dbReference type="EMBL" id="KAK7387828.1"/>
    </source>
</evidence>
<protein>
    <submittedName>
        <fullName evidence="1">Uncharacterized protein</fullName>
    </submittedName>
</protein>